<dbReference type="PROSITE" id="PS00330">
    <property type="entry name" value="HEMOLYSIN_CALCIUM"/>
    <property type="match status" value="1"/>
</dbReference>
<dbReference type="PRINTS" id="PR00313">
    <property type="entry name" value="CABNDNGRPT"/>
</dbReference>
<dbReference type="SUPFAM" id="SSF55486">
    <property type="entry name" value="Metalloproteases ('zincins'), catalytic domain"/>
    <property type="match status" value="1"/>
</dbReference>
<dbReference type="InterPro" id="IPR013858">
    <property type="entry name" value="Peptidase_M10B_C"/>
</dbReference>
<evidence type="ECO:0000256" key="1">
    <source>
        <dbReference type="ARBA" id="ARBA00001913"/>
    </source>
</evidence>
<keyword evidence="4" id="KW-0964">Secreted</keyword>
<keyword evidence="5" id="KW-0677">Repeat</keyword>
<organism evidence="7">
    <name type="scientific">Sphingomonas psychrotolerans</name>
    <dbReference type="NCBI Taxonomy" id="1327635"/>
    <lineage>
        <taxon>Bacteria</taxon>
        <taxon>Pseudomonadati</taxon>
        <taxon>Pseudomonadota</taxon>
        <taxon>Alphaproteobacteria</taxon>
        <taxon>Sphingomonadales</taxon>
        <taxon>Sphingomonadaceae</taxon>
        <taxon>Sphingomonas</taxon>
    </lineage>
</organism>
<gene>
    <name evidence="7" type="ORF">MZO42_16755</name>
</gene>
<dbReference type="Gene3D" id="3.40.390.10">
    <property type="entry name" value="Collagenase (Catalytic Domain)"/>
    <property type="match status" value="1"/>
</dbReference>
<dbReference type="InterPro" id="IPR018511">
    <property type="entry name" value="Hemolysin-typ_Ca-bd_CS"/>
</dbReference>
<dbReference type="InterPro" id="IPR001343">
    <property type="entry name" value="Hemolysn_Ca-bd"/>
</dbReference>
<dbReference type="CDD" id="cd04277">
    <property type="entry name" value="ZnMc_serralysin_like"/>
    <property type="match status" value="1"/>
</dbReference>
<feature type="domain" description="Peptidase metallopeptidase" evidence="6">
    <location>
        <begin position="72"/>
        <end position="240"/>
    </location>
</feature>
<evidence type="ECO:0000256" key="2">
    <source>
        <dbReference type="ARBA" id="ARBA00004613"/>
    </source>
</evidence>
<evidence type="ECO:0000256" key="4">
    <source>
        <dbReference type="ARBA" id="ARBA00022525"/>
    </source>
</evidence>
<dbReference type="InterPro" id="IPR011049">
    <property type="entry name" value="Serralysin-like_metalloprot_C"/>
</dbReference>
<name>A0ABU3N7A2_9SPHN</name>
<accession>A0ABU3N7A2</accession>
<dbReference type="Pfam" id="PF08548">
    <property type="entry name" value="Peptidase_M10_C"/>
    <property type="match status" value="2"/>
</dbReference>
<dbReference type="InterPro" id="IPR034033">
    <property type="entry name" value="Serralysin-like"/>
</dbReference>
<dbReference type="InterPro" id="IPR006026">
    <property type="entry name" value="Peptidase_Metallo"/>
</dbReference>
<proteinExistence type="inferred from homology"/>
<dbReference type="SMART" id="SM00235">
    <property type="entry name" value="ZnMc"/>
    <property type="match status" value="1"/>
</dbReference>
<evidence type="ECO:0000313" key="7">
    <source>
        <dbReference type="EMBL" id="MDT8760353.1"/>
    </source>
</evidence>
<dbReference type="InterPro" id="IPR024079">
    <property type="entry name" value="MetalloPept_cat_dom_sf"/>
</dbReference>
<evidence type="ECO:0000256" key="5">
    <source>
        <dbReference type="ARBA" id="ARBA00022737"/>
    </source>
</evidence>
<sequence length="544" mass="57958">MTRLKFIDELKSLAHFRLDDDVAGTQAPAKTPYLLEDQDSWVGKPVFNHAQVIEQLDTGMKVQGKTISFGFLDGRDSTGSGEYAGFSPFSESQRDATRKSMVLWDDLIAARIVEKHGNSADIVLGNTTTGPAQGWSYYPTEDGNPATPQSSIWIADPSVNWTNAWVSYGGYGQSTLVHEIGHSLGLSHPGDYNFGDDTDGDGVADPIRYGSDAEYAQDSQEFSIMSYFLDWETGSQAFDPSLLVPTNPQTPLLHDILAIQAKYGADPTTRAGNTVYFANSTAGNAVYDLEHNPFPYLSVYDAGGNDTFDFSTANTGVFLDLRPGAFSSASSGYLSLAEAEAAMAAYNALKPEGTGVTEWNPDLYAGWTGYLTSEGARRVEGDTGVDGVTATLHRNISIAYNTVIENAIGGASRDYLVGNDVANVLKGNGGDDVLNGLGGNDLLWGGAGADEFRFFANSGIDAILDFLSGTDTINLAEIDADTFTEGDQAFDFVLGSSFSHHAGELLSYSILGAHFLAGDADGDGLADFVISIGGSSILQSDLFL</sequence>
<comment type="subcellular location">
    <subcellularLocation>
        <location evidence="2">Secreted</location>
    </subcellularLocation>
</comment>
<comment type="cofactor">
    <cofactor evidence="1">
        <name>Ca(2+)</name>
        <dbReference type="ChEBI" id="CHEBI:29108"/>
    </cofactor>
</comment>
<dbReference type="Gene3D" id="2.150.10.10">
    <property type="entry name" value="Serralysin-like metalloprotease, C-terminal"/>
    <property type="match status" value="1"/>
</dbReference>
<protein>
    <submittedName>
        <fullName evidence="7">M10 family metallopeptidase C-terminal domain-containing protein</fullName>
    </submittedName>
</protein>
<dbReference type="EMBL" id="JALMLT010000004">
    <property type="protein sequence ID" value="MDT8760353.1"/>
    <property type="molecule type" value="Genomic_DNA"/>
</dbReference>
<dbReference type="SUPFAM" id="SSF51120">
    <property type="entry name" value="beta-Roll"/>
    <property type="match status" value="1"/>
</dbReference>
<evidence type="ECO:0000259" key="6">
    <source>
        <dbReference type="SMART" id="SM00235"/>
    </source>
</evidence>
<comment type="caution">
    <text evidence="7">The sequence shown here is derived from an EMBL/GenBank/DDBJ whole genome shotgun (WGS) entry which is preliminary data.</text>
</comment>
<reference evidence="7" key="1">
    <citation type="submission" date="2022-04" db="EMBL/GenBank/DDBJ databases">
        <title>Tomato heritable bacteria conferring resistance against bacterial wilt.</title>
        <authorList>
            <person name="Yin J."/>
        </authorList>
    </citation>
    <scope>NUCLEOTIDE SEQUENCE</scope>
    <source>
        <strain evidence="7">Cra20</strain>
    </source>
</reference>
<dbReference type="Pfam" id="PF00353">
    <property type="entry name" value="HemolysinCabind"/>
    <property type="match status" value="1"/>
</dbReference>
<comment type="similarity">
    <text evidence="3">Belongs to the peptidase M10B family.</text>
</comment>
<evidence type="ECO:0000256" key="3">
    <source>
        <dbReference type="ARBA" id="ARBA00009490"/>
    </source>
</evidence>